<dbReference type="Proteomes" id="UP001342418">
    <property type="component" value="Plasmid p1536_1"/>
</dbReference>
<dbReference type="InterPro" id="IPR010486">
    <property type="entry name" value="HNS-dep_expression_A/B"/>
</dbReference>
<protein>
    <recommendedName>
        <fullName evidence="5">Secreted protein</fullName>
    </recommendedName>
</protein>
<feature type="compositionally biased region" description="Low complexity" evidence="1">
    <location>
        <begin position="115"/>
        <end position="147"/>
    </location>
</feature>
<gene>
    <name evidence="3" type="ORF">NTH_04215</name>
</gene>
<keyword evidence="2" id="KW-0732">Signal</keyword>
<evidence type="ECO:0000313" key="3">
    <source>
        <dbReference type="EMBL" id="UUP19703.1"/>
    </source>
</evidence>
<keyword evidence="4" id="KW-1185">Reference proteome</keyword>
<sequence>MKKLLMTSVGAVALTVGAGVALAQTDSGASANGMGMSPDTITCAQIVELETEDQERTLYFIAGYQLAHGSDTSAAASGTATTGDTTASAETGTTGGAAGTTEPSDTTAEADTDATGDAAGTDTAATAETDATGTTASTDTTTTAGTTGDMGAGGTMPEIDVETVMTTCREGPDRIVVDVLGEQGGTMQ</sequence>
<keyword evidence="3" id="KW-0614">Plasmid</keyword>
<name>A0ABY5MP11_9HYPH</name>
<geneLocation type="plasmid" evidence="3 4">
    <name>p1536_1</name>
</geneLocation>
<dbReference type="RefSeq" id="WP_338532158.1">
    <property type="nucleotide sequence ID" value="NZ_CP030942.1"/>
</dbReference>
<feature type="chain" id="PRO_5045228746" description="Secreted protein" evidence="2">
    <location>
        <begin position="24"/>
        <end position="188"/>
    </location>
</feature>
<accession>A0ABY5MP11</accession>
<evidence type="ECO:0000256" key="2">
    <source>
        <dbReference type="SAM" id="SignalP"/>
    </source>
</evidence>
<dbReference type="EMBL" id="CP030942">
    <property type="protein sequence ID" value="UUP19703.1"/>
    <property type="molecule type" value="Genomic_DNA"/>
</dbReference>
<feature type="signal peptide" evidence="2">
    <location>
        <begin position="1"/>
        <end position="23"/>
    </location>
</feature>
<dbReference type="Pfam" id="PF06411">
    <property type="entry name" value="HdeA"/>
    <property type="match status" value="1"/>
</dbReference>
<evidence type="ECO:0008006" key="5">
    <source>
        <dbReference type="Google" id="ProtNLM"/>
    </source>
</evidence>
<evidence type="ECO:0000313" key="4">
    <source>
        <dbReference type="Proteomes" id="UP001342418"/>
    </source>
</evidence>
<feature type="compositionally biased region" description="Low complexity" evidence="1">
    <location>
        <begin position="73"/>
        <end position="92"/>
    </location>
</feature>
<organism evidence="3 4">
    <name type="scientific">Nitratireductor thuwali</name>
    <dbReference type="NCBI Taxonomy" id="2267699"/>
    <lineage>
        <taxon>Bacteria</taxon>
        <taxon>Pseudomonadati</taxon>
        <taxon>Pseudomonadota</taxon>
        <taxon>Alphaproteobacteria</taxon>
        <taxon>Hyphomicrobiales</taxon>
        <taxon>Phyllobacteriaceae</taxon>
        <taxon>Nitratireductor</taxon>
    </lineage>
</organism>
<proteinExistence type="predicted"/>
<reference evidence="3 4" key="1">
    <citation type="submission" date="2018-07" db="EMBL/GenBank/DDBJ databases">
        <title>Genome sequence of Nitratireductor thuwali#1536.</title>
        <authorList>
            <person name="Michoud G."/>
            <person name="Merlino G."/>
            <person name="Sefrji F.O."/>
            <person name="Daffonchio D."/>
        </authorList>
    </citation>
    <scope>NUCLEOTIDE SEQUENCE [LARGE SCALE GENOMIC DNA]</scope>
    <source>
        <strain evidence="3 4">Nit1536</strain>
        <plasmid evidence="3 4">p1536_1</plasmid>
    </source>
</reference>
<feature type="region of interest" description="Disordered" evidence="1">
    <location>
        <begin position="73"/>
        <end position="156"/>
    </location>
</feature>
<evidence type="ECO:0000256" key="1">
    <source>
        <dbReference type="SAM" id="MobiDB-lite"/>
    </source>
</evidence>